<reference evidence="1 2" key="3">
    <citation type="journal article" date="2013" name="Rice">
        <title>Improvement of the Oryza sativa Nipponbare reference genome using next generation sequence and optical map data.</title>
        <authorList>
            <person name="Kawahara Y."/>
            <person name="de la Bastide M."/>
            <person name="Hamilton J.P."/>
            <person name="Kanamori H."/>
            <person name="McCombie W.R."/>
            <person name="Ouyang S."/>
            <person name="Schwartz D.C."/>
            <person name="Tanaka T."/>
            <person name="Wu J."/>
            <person name="Zhou S."/>
            <person name="Childs K.L."/>
            <person name="Davidson R.M."/>
            <person name="Lin H."/>
            <person name="Quesada-Ocampo L."/>
            <person name="Vaillancourt B."/>
            <person name="Sakai H."/>
            <person name="Lee S.S."/>
            <person name="Kim J."/>
            <person name="Numa H."/>
            <person name="Itoh T."/>
            <person name="Buell C.R."/>
            <person name="Matsumoto T."/>
        </authorList>
    </citation>
    <scope>NUCLEOTIDE SEQUENCE [LARGE SCALE GENOMIC DNA]</scope>
    <source>
        <strain evidence="2">cv. Nipponbare</strain>
    </source>
</reference>
<evidence type="ECO:0000313" key="2">
    <source>
        <dbReference type="Proteomes" id="UP000059680"/>
    </source>
</evidence>
<keyword evidence="2" id="KW-1185">Reference proteome</keyword>
<dbReference type="InParanoid" id="A0A0P0WQ82"/>
<gene>
    <name evidence="1" type="ordered locus">Os05g0537901</name>
    <name evidence="1" type="ORF">OSNPB_050537901</name>
</gene>
<dbReference type="PaxDb" id="39947-A0A0P0WQ82"/>
<evidence type="ECO:0000313" key="1">
    <source>
        <dbReference type="EMBL" id="BAS95093.1"/>
    </source>
</evidence>
<protein>
    <submittedName>
        <fullName evidence="1">Os05g0537901 protein</fullName>
    </submittedName>
</protein>
<accession>A0A0P0WQ82</accession>
<reference evidence="2" key="1">
    <citation type="journal article" date="2005" name="Nature">
        <title>The map-based sequence of the rice genome.</title>
        <authorList>
            <consortium name="International rice genome sequencing project (IRGSP)"/>
            <person name="Matsumoto T."/>
            <person name="Wu J."/>
            <person name="Kanamori H."/>
            <person name="Katayose Y."/>
            <person name="Fujisawa M."/>
            <person name="Namiki N."/>
            <person name="Mizuno H."/>
            <person name="Yamamoto K."/>
            <person name="Antonio B.A."/>
            <person name="Baba T."/>
            <person name="Sakata K."/>
            <person name="Nagamura Y."/>
            <person name="Aoki H."/>
            <person name="Arikawa K."/>
            <person name="Arita K."/>
            <person name="Bito T."/>
            <person name="Chiden Y."/>
            <person name="Fujitsuka N."/>
            <person name="Fukunaka R."/>
            <person name="Hamada M."/>
            <person name="Harada C."/>
            <person name="Hayashi A."/>
            <person name="Hijishita S."/>
            <person name="Honda M."/>
            <person name="Hosokawa S."/>
            <person name="Ichikawa Y."/>
            <person name="Idonuma A."/>
            <person name="Iijima M."/>
            <person name="Ikeda M."/>
            <person name="Ikeno M."/>
            <person name="Ito K."/>
            <person name="Ito S."/>
            <person name="Ito T."/>
            <person name="Ito Y."/>
            <person name="Ito Y."/>
            <person name="Iwabuchi A."/>
            <person name="Kamiya K."/>
            <person name="Karasawa W."/>
            <person name="Kurita K."/>
            <person name="Katagiri S."/>
            <person name="Kikuta A."/>
            <person name="Kobayashi H."/>
            <person name="Kobayashi N."/>
            <person name="Machita K."/>
            <person name="Maehara T."/>
            <person name="Masukawa M."/>
            <person name="Mizubayashi T."/>
            <person name="Mukai Y."/>
            <person name="Nagasaki H."/>
            <person name="Nagata Y."/>
            <person name="Naito S."/>
            <person name="Nakashima M."/>
            <person name="Nakama Y."/>
            <person name="Nakamichi Y."/>
            <person name="Nakamura M."/>
            <person name="Meguro A."/>
            <person name="Negishi M."/>
            <person name="Ohta I."/>
            <person name="Ohta T."/>
            <person name="Okamoto M."/>
            <person name="Ono N."/>
            <person name="Saji S."/>
            <person name="Sakaguchi M."/>
            <person name="Sakai K."/>
            <person name="Shibata M."/>
            <person name="Shimokawa T."/>
            <person name="Song J."/>
            <person name="Takazaki Y."/>
            <person name="Terasawa K."/>
            <person name="Tsugane M."/>
            <person name="Tsuji K."/>
            <person name="Ueda S."/>
            <person name="Waki K."/>
            <person name="Yamagata H."/>
            <person name="Yamamoto M."/>
            <person name="Yamamoto S."/>
            <person name="Yamane H."/>
            <person name="Yoshiki S."/>
            <person name="Yoshihara R."/>
            <person name="Yukawa K."/>
            <person name="Zhong H."/>
            <person name="Yano M."/>
            <person name="Yuan Q."/>
            <person name="Ouyang S."/>
            <person name="Liu J."/>
            <person name="Jones K.M."/>
            <person name="Gansberger K."/>
            <person name="Moffat K."/>
            <person name="Hill J."/>
            <person name="Bera J."/>
            <person name="Fadrosh D."/>
            <person name="Jin S."/>
            <person name="Johri S."/>
            <person name="Kim M."/>
            <person name="Overton L."/>
            <person name="Reardon M."/>
            <person name="Tsitrin T."/>
            <person name="Vuong H."/>
            <person name="Weaver B."/>
            <person name="Ciecko A."/>
            <person name="Tallon L."/>
            <person name="Jackson J."/>
            <person name="Pai G."/>
            <person name="Aken S.V."/>
            <person name="Utterback T."/>
            <person name="Reidmuller S."/>
            <person name="Feldblyum T."/>
            <person name="Hsiao J."/>
            <person name="Zismann V."/>
            <person name="Iobst S."/>
            <person name="de Vazeille A.R."/>
            <person name="Buell C.R."/>
            <person name="Ying K."/>
            <person name="Li Y."/>
            <person name="Lu T."/>
            <person name="Huang Y."/>
            <person name="Zhao Q."/>
            <person name="Feng Q."/>
            <person name="Zhang L."/>
            <person name="Zhu J."/>
            <person name="Weng Q."/>
            <person name="Mu J."/>
            <person name="Lu Y."/>
            <person name="Fan D."/>
            <person name="Liu Y."/>
            <person name="Guan J."/>
            <person name="Zhang Y."/>
            <person name="Yu S."/>
            <person name="Liu X."/>
            <person name="Zhang Y."/>
            <person name="Hong G."/>
            <person name="Han B."/>
            <person name="Choisne N."/>
            <person name="Demange N."/>
            <person name="Orjeda G."/>
            <person name="Samain S."/>
            <person name="Cattolico L."/>
            <person name="Pelletier E."/>
            <person name="Couloux A."/>
            <person name="Segurens B."/>
            <person name="Wincker P."/>
            <person name="D'Hont A."/>
            <person name="Scarpelli C."/>
            <person name="Weissenbach J."/>
            <person name="Salanoubat M."/>
            <person name="Quetier F."/>
            <person name="Yu Y."/>
            <person name="Kim H.R."/>
            <person name="Rambo T."/>
            <person name="Currie J."/>
            <person name="Collura K."/>
            <person name="Luo M."/>
            <person name="Yang T."/>
            <person name="Ammiraju J.S.S."/>
            <person name="Engler F."/>
            <person name="Soderlund C."/>
            <person name="Wing R.A."/>
            <person name="Palmer L.E."/>
            <person name="de la Bastide M."/>
            <person name="Spiegel L."/>
            <person name="Nascimento L."/>
            <person name="Zutavern T."/>
            <person name="O'Shaughnessy A."/>
            <person name="Dike S."/>
            <person name="Dedhia N."/>
            <person name="Preston R."/>
            <person name="Balija V."/>
            <person name="McCombie W.R."/>
            <person name="Chow T."/>
            <person name="Chen H."/>
            <person name="Chung M."/>
            <person name="Chen C."/>
            <person name="Shaw J."/>
            <person name="Wu H."/>
            <person name="Hsiao K."/>
            <person name="Chao Y."/>
            <person name="Chu M."/>
            <person name="Cheng C."/>
            <person name="Hour A."/>
            <person name="Lee P."/>
            <person name="Lin S."/>
            <person name="Lin Y."/>
            <person name="Liou J."/>
            <person name="Liu S."/>
            <person name="Hsing Y."/>
            <person name="Raghuvanshi S."/>
            <person name="Mohanty A."/>
            <person name="Bharti A.K."/>
            <person name="Gaur A."/>
            <person name="Gupta V."/>
            <person name="Kumar D."/>
            <person name="Ravi V."/>
            <person name="Vij S."/>
            <person name="Kapur A."/>
            <person name="Khurana P."/>
            <person name="Khurana P."/>
            <person name="Khurana J.P."/>
            <person name="Tyagi A.K."/>
            <person name="Gaikwad K."/>
            <person name="Singh A."/>
            <person name="Dalal V."/>
            <person name="Srivastava S."/>
            <person name="Dixit A."/>
            <person name="Pal A.K."/>
            <person name="Ghazi I.A."/>
            <person name="Yadav M."/>
            <person name="Pandit A."/>
            <person name="Bhargava A."/>
            <person name="Sureshbabu K."/>
            <person name="Batra K."/>
            <person name="Sharma T.R."/>
            <person name="Mohapatra T."/>
            <person name="Singh N.K."/>
            <person name="Messing J."/>
            <person name="Nelson A.B."/>
            <person name="Fuks G."/>
            <person name="Kavchok S."/>
            <person name="Keizer G."/>
            <person name="Linton E."/>
            <person name="Llaca V."/>
            <person name="Song R."/>
            <person name="Tanyolac B."/>
            <person name="Young S."/>
            <person name="Ho-Il K."/>
            <person name="Hahn J.H."/>
            <person name="Sangsakoo G."/>
            <person name="Vanavichit A."/>
            <person name="de Mattos Luiz.A.T."/>
            <person name="Zimmer P.D."/>
            <person name="Malone G."/>
            <person name="Dellagostin O."/>
            <person name="de Oliveira A.C."/>
            <person name="Bevan M."/>
            <person name="Bancroft I."/>
            <person name="Minx P."/>
            <person name="Cordum H."/>
            <person name="Wilson R."/>
            <person name="Cheng Z."/>
            <person name="Jin W."/>
            <person name="Jiang J."/>
            <person name="Leong S.A."/>
            <person name="Iwama H."/>
            <person name="Gojobori T."/>
            <person name="Itoh T."/>
            <person name="Niimura Y."/>
            <person name="Fujii Y."/>
            <person name="Habara T."/>
            <person name="Sakai H."/>
            <person name="Sato Y."/>
            <person name="Wilson G."/>
            <person name="Kumar K."/>
            <person name="McCouch S."/>
            <person name="Juretic N."/>
            <person name="Hoen D."/>
            <person name="Wright S."/>
            <person name="Bruskiewich R."/>
            <person name="Bureau T."/>
            <person name="Miyao A."/>
            <person name="Hirochika H."/>
            <person name="Nishikawa T."/>
            <person name="Kadowaki K."/>
            <person name="Sugiura M."/>
            <person name="Burr B."/>
            <person name="Sasaki T."/>
        </authorList>
    </citation>
    <scope>NUCLEOTIDE SEQUENCE [LARGE SCALE GENOMIC DNA]</scope>
    <source>
        <strain evidence="2">cv. Nipponbare</strain>
    </source>
</reference>
<dbReference type="AlphaFoldDB" id="A0A0P0WQ82"/>
<dbReference type="Proteomes" id="UP000059680">
    <property type="component" value="Chromosome 5"/>
</dbReference>
<organism evidence="1 2">
    <name type="scientific">Oryza sativa subsp. japonica</name>
    <name type="common">Rice</name>
    <dbReference type="NCBI Taxonomy" id="39947"/>
    <lineage>
        <taxon>Eukaryota</taxon>
        <taxon>Viridiplantae</taxon>
        <taxon>Streptophyta</taxon>
        <taxon>Embryophyta</taxon>
        <taxon>Tracheophyta</taxon>
        <taxon>Spermatophyta</taxon>
        <taxon>Magnoliopsida</taxon>
        <taxon>Liliopsida</taxon>
        <taxon>Poales</taxon>
        <taxon>Poaceae</taxon>
        <taxon>BOP clade</taxon>
        <taxon>Oryzoideae</taxon>
        <taxon>Oryzeae</taxon>
        <taxon>Oryzinae</taxon>
        <taxon>Oryza</taxon>
        <taxon>Oryza sativa</taxon>
    </lineage>
</organism>
<proteinExistence type="predicted"/>
<name>A0A0P0WQ82_ORYSJ</name>
<reference evidence="1 2" key="2">
    <citation type="journal article" date="2013" name="Plant Cell Physiol.">
        <title>Rice Annotation Project Database (RAP-DB): an integrative and interactive database for rice genomics.</title>
        <authorList>
            <person name="Sakai H."/>
            <person name="Lee S.S."/>
            <person name="Tanaka T."/>
            <person name="Numa H."/>
            <person name="Kim J."/>
            <person name="Kawahara Y."/>
            <person name="Wakimoto H."/>
            <person name="Yang C.C."/>
            <person name="Iwamoto M."/>
            <person name="Abe T."/>
            <person name="Yamada Y."/>
            <person name="Muto A."/>
            <person name="Inokuchi H."/>
            <person name="Ikemura T."/>
            <person name="Matsumoto T."/>
            <person name="Sasaki T."/>
            <person name="Itoh T."/>
        </authorList>
    </citation>
    <scope>NUCLEOTIDE SEQUENCE [LARGE SCALE GENOMIC DNA]</scope>
    <source>
        <strain evidence="2">cv. Nipponbare</strain>
    </source>
</reference>
<dbReference type="EMBL" id="AP014961">
    <property type="protein sequence ID" value="BAS95093.1"/>
    <property type="molecule type" value="Genomic_DNA"/>
</dbReference>
<sequence>MGGDIVTGHSSEDAASELELLPSTESVNTSSLGASLTFCLPQSSKASFTQLDASVAAARRSHCTRRRAAKGKAEQVSKRRTAVAWKEEPMNYGQGNRLDLWIQYI</sequence>